<dbReference type="EMBL" id="PTPZ01000001">
    <property type="protein sequence ID" value="PPZ92973.1"/>
    <property type="molecule type" value="Genomic_DNA"/>
</dbReference>
<evidence type="ECO:0000256" key="3">
    <source>
        <dbReference type="ARBA" id="ARBA00022989"/>
    </source>
</evidence>
<comment type="subcellular location">
    <subcellularLocation>
        <location evidence="1">Membrane</location>
        <topology evidence="1">Multi-pass membrane protein</topology>
    </subcellularLocation>
</comment>
<evidence type="ECO:0000256" key="4">
    <source>
        <dbReference type="ARBA" id="ARBA00023136"/>
    </source>
</evidence>
<dbReference type="InterPro" id="IPR010432">
    <property type="entry name" value="RDD"/>
</dbReference>
<dbReference type="Pfam" id="PF06271">
    <property type="entry name" value="RDD"/>
    <property type="match status" value="1"/>
</dbReference>
<evidence type="ECO:0000256" key="5">
    <source>
        <dbReference type="SAM" id="Phobius"/>
    </source>
</evidence>
<proteinExistence type="predicted"/>
<dbReference type="RefSeq" id="WP_104792758.1">
    <property type="nucleotide sequence ID" value="NZ_PTPZ01000001.1"/>
</dbReference>
<dbReference type="PANTHER" id="PTHR38480">
    <property type="entry name" value="SLR0254 PROTEIN"/>
    <property type="match status" value="1"/>
</dbReference>
<feature type="transmembrane region" description="Helical" evidence="5">
    <location>
        <begin position="51"/>
        <end position="74"/>
    </location>
</feature>
<evidence type="ECO:0000256" key="1">
    <source>
        <dbReference type="ARBA" id="ARBA00004141"/>
    </source>
</evidence>
<protein>
    <submittedName>
        <fullName evidence="7">RDD family protein</fullName>
    </submittedName>
</protein>
<name>A0A2S7I8V1_9FLAO</name>
<accession>A0A2S7I8V1</accession>
<comment type="caution">
    <text evidence="7">The sequence shown here is derived from an EMBL/GenBank/DDBJ whole genome shotgun (WGS) entry which is preliminary data.</text>
</comment>
<dbReference type="AlphaFoldDB" id="A0A2S7I8V1"/>
<dbReference type="Proteomes" id="UP000238565">
    <property type="component" value="Unassembled WGS sequence"/>
</dbReference>
<reference evidence="7 8" key="1">
    <citation type="submission" date="2018-02" db="EMBL/GenBank/DDBJ databases">
        <title>Draft genome sequence of bacterial isolates from marine environment.</title>
        <authorList>
            <person name="Singh S.K."/>
            <person name="Hill R."/>
            <person name="Major S."/>
            <person name="Cai H."/>
            <person name="Li Y."/>
        </authorList>
    </citation>
    <scope>NUCLEOTIDE SEQUENCE [LARGE SCALE GENOMIC DNA]</scope>
    <source>
        <strain evidence="7 8">IMET F</strain>
    </source>
</reference>
<evidence type="ECO:0000259" key="6">
    <source>
        <dbReference type="Pfam" id="PF06271"/>
    </source>
</evidence>
<feature type="domain" description="RDD" evidence="6">
    <location>
        <begin position="7"/>
        <end position="128"/>
    </location>
</feature>
<organism evidence="7 8">
    <name type="scientific">Cloacibacterium normanense</name>
    <dbReference type="NCBI Taxonomy" id="237258"/>
    <lineage>
        <taxon>Bacteria</taxon>
        <taxon>Pseudomonadati</taxon>
        <taxon>Bacteroidota</taxon>
        <taxon>Flavobacteriia</taxon>
        <taxon>Flavobacteriales</taxon>
        <taxon>Weeksellaceae</taxon>
    </lineage>
</organism>
<evidence type="ECO:0000256" key="2">
    <source>
        <dbReference type="ARBA" id="ARBA00022692"/>
    </source>
</evidence>
<keyword evidence="4 5" id="KW-0472">Membrane</keyword>
<dbReference type="PANTHER" id="PTHR38480:SF1">
    <property type="entry name" value="SLR0254 PROTEIN"/>
    <property type="match status" value="1"/>
</dbReference>
<keyword evidence="3 5" id="KW-1133">Transmembrane helix</keyword>
<dbReference type="GO" id="GO:0016020">
    <property type="term" value="C:membrane"/>
    <property type="evidence" value="ECO:0007669"/>
    <property type="project" value="UniProtKB-SubCell"/>
</dbReference>
<sequence>MKSIILRKRIFACLLDYLIYFTVSIFYVIYFGNKDHEGTYSVNGLKALPVFLFWLLYFIIVESLFKATLGHYLLNLKVVQIDNKEIGLKNSFKRHLIDIIDFSFFGLPAYISVKNSEKGQRLGDLFAKTTIIESKK</sequence>
<feature type="transmembrane region" description="Helical" evidence="5">
    <location>
        <begin position="12"/>
        <end position="31"/>
    </location>
</feature>
<evidence type="ECO:0000313" key="8">
    <source>
        <dbReference type="Proteomes" id="UP000238565"/>
    </source>
</evidence>
<keyword evidence="2 5" id="KW-0812">Transmembrane</keyword>
<evidence type="ECO:0000313" key="7">
    <source>
        <dbReference type="EMBL" id="PPZ92973.1"/>
    </source>
</evidence>
<gene>
    <name evidence="7" type="ORF">C3729_02935</name>
</gene>